<evidence type="ECO:0000256" key="1">
    <source>
        <dbReference type="SAM" id="MobiDB-lite"/>
    </source>
</evidence>
<feature type="region of interest" description="Disordered" evidence="1">
    <location>
        <begin position="1"/>
        <end position="20"/>
    </location>
</feature>
<dbReference type="AlphaFoldDB" id="X1KCK5"/>
<accession>X1KCK5</accession>
<dbReference type="EMBL" id="BARV01009814">
    <property type="protein sequence ID" value="GAI04358.1"/>
    <property type="molecule type" value="Genomic_DNA"/>
</dbReference>
<proteinExistence type="predicted"/>
<sequence length="83" mass="9463">MIGDYKGYPEDQPRGGDNGYHEIERLKKELSELREQQEALKTAIHYPEHWDTAAYPTLIDAISQLSCSACLDARITDEEHEDG</sequence>
<evidence type="ECO:0000313" key="2">
    <source>
        <dbReference type="EMBL" id="GAI04358.1"/>
    </source>
</evidence>
<reference evidence="2" key="1">
    <citation type="journal article" date="2014" name="Front. Microbiol.">
        <title>High frequency of phylogenetically diverse reductive dehalogenase-homologous genes in deep subseafloor sedimentary metagenomes.</title>
        <authorList>
            <person name="Kawai M."/>
            <person name="Futagami T."/>
            <person name="Toyoda A."/>
            <person name="Takaki Y."/>
            <person name="Nishi S."/>
            <person name="Hori S."/>
            <person name="Arai W."/>
            <person name="Tsubouchi T."/>
            <person name="Morono Y."/>
            <person name="Uchiyama I."/>
            <person name="Ito T."/>
            <person name="Fujiyama A."/>
            <person name="Inagaki F."/>
            <person name="Takami H."/>
        </authorList>
    </citation>
    <scope>NUCLEOTIDE SEQUENCE</scope>
    <source>
        <strain evidence="2">Expedition CK06-06</strain>
    </source>
</reference>
<gene>
    <name evidence="2" type="ORF">S06H3_19216</name>
</gene>
<organism evidence="2">
    <name type="scientific">marine sediment metagenome</name>
    <dbReference type="NCBI Taxonomy" id="412755"/>
    <lineage>
        <taxon>unclassified sequences</taxon>
        <taxon>metagenomes</taxon>
        <taxon>ecological metagenomes</taxon>
    </lineage>
</organism>
<comment type="caution">
    <text evidence="2">The sequence shown here is derived from an EMBL/GenBank/DDBJ whole genome shotgun (WGS) entry which is preliminary data.</text>
</comment>
<protein>
    <submittedName>
        <fullName evidence="2">Uncharacterized protein</fullName>
    </submittedName>
</protein>
<feature type="compositionally biased region" description="Basic and acidic residues" evidence="1">
    <location>
        <begin position="7"/>
        <end position="20"/>
    </location>
</feature>
<name>X1KCK5_9ZZZZ</name>